<keyword evidence="1" id="KW-1133">Transmembrane helix</keyword>
<dbReference type="AlphaFoldDB" id="E6JYY8"/>
<dbReference type="PATRIC" id="fig|864564.6.peg.782"/>
<evidence type="ECO:0000313" key="3">
    <source>
        <dbReference type="Proteomes" id="UP000004946"/>
    </source>
</evidence>
<keyword evidence="1" id="KW-0812">Transmembrane</keyword>
<proteinExistence type="predicted"/>
<comment type="caution">
    <text evidence="2">The sequence shown here is derived from an EMBL/GenBank/DDBJ whole genome shotgun (WGS) entry which is preliminary data.</text>
</comment>
<dbReference type="Pfam" id="PF06993">
    <property type="entry name" value="DUF1304"/>
    <property type="match status" value="1"/>
</dbReference>
<gene>
    <name evidence="2" type="ORF">HMPREF0620_0928</name>
</gene>
<dbReference type="PANTHER" id="PTHR38446">
    <property type="entry name" value="BLL0914 PROTEIN"/>
    <property type="match status" value="1"/>
</dbReference>
<dbReference type="KEGG" id="pdo:PSDT_0709"/>
<keyword evidence="3" id="KW-1185">Reference proteome</keyword>
<protein>
    <recommendedName>
        <fullName evidence="4">DUF1304 domain-containing protein</fullName>
    </recommendedName>
</protein>
<evidence type="ECO:0000313" key="2">
    <source>
        <dbReference type="EMBL" id="EFT83923.1"/>
    </source>
</evidence>
<dbReference type="InterPro" id="IPR009732">
    <property type="entry name" value="DUF1304"/>
</dbReference>
<evidence type="ECO:0008006" key="4">
    <source>
        <dbReference type="Google" id="ProtNLM"/>
    </source>
</evidence>
<feature type="transmembrane region" description="Helical" evidence="1">
    <location>
        <begin position="118"/>
        <end position="137"/>
    </location>
</feature>
<dbReference type="EMBL" id="AEON01000001">
    <property type="protein sequence ID" value="EFT83923.1"/>
    <property type="molecule type" value="Genomic_DNA"/>
</dbReference>
<feature type="transmembrane region" description="Helical" evidence="1">
    <location>
        <begin position="95"/>
        <end position="112"/>
    </location>
</feature>
<dbReference type="eggNOG" id="COG3759">
    <property type="taxonomic scope" value="Bacteria"/>
</dbReference>
<dbReference type="PANTHER" id="PTHR38446:SF1">
    <property type="entry name" value="BLL0914 PROTEIN"/>
    <property type="match status" value="1"/>
</dbReference>
<keyword evidence="1" id="KW-0472">Membrane</keyword>
<name>E6JYY8_PARDN</name>
<accession>E6JYY8</accession>
<feature type="transmembrane region" description="Helical" evidence="1">
    <location>
        <begin position="20"/>
        <end position="38"/>
    </location>
</feature>
<organism evidence="2 3">
    <name type="scientific">Parascardovia denticolens DSM 10105 = JCM 12538</name>
    <dbReference type="NCBI Taxonomy" id="864564"/>
    <lineage>
        <taxon>Bacteria</taxon>
        <taxon>Bacillati</taxon>
        <taxon>Actinomycetota</taxon>
        <taxon>Actinomycetes</taxon>
        <taxon>Bifidobacteriales</taxon>
        <taxon>Bifidobacteriaceae</taxon>
        <taxon>Parascardovia</taxon>
    </lineage>
</organism>
<dbReference type="Proteomes" id="UP000004946">
    <property type="component" value="Chromosome"/>
</dbReference>
<reference evidence="2 3" key="1">
    <citation type="submission" date="2010-12" db="EMBL/GenBank/DDBJ databases">
        <authorList>
            <person name="Muzny D."/>
            <person name="Qin X."/>
            <person name="Buhay C."/>
            <person name="Dugan-Rocha S."/>
            <person name="Ding Y."/>
            <person name="Chen G."/>
            <person name="Hawes A."/>
            <person name="Holder M."/>
            <person name="Jhangiani S."/>
            <person name="Johnson A."/>
            <person name="Khan Z."/>
            <person name="Li Z."/>
            <person name="Liu W."/>
            <person name="Liu X."/>
            <person name="Perez L."/>
            <person name="Shen H."/>
            <person name="Wang Q."/>
            <person name="Watt J."/>
            <person name="Xi L."/>
            <person name="Xin Y."/>
            <person name="Zhou J."/>
            <person name="Deng J."/>
            <person name="Jiang H."/>
            <person name="Liu Y."/>
            <person name="Qu J."/>
            <person name="Song X.-Z."/>
            <person name="Zhang L."/>
            <person name="Villasana D."/>
            <person name="Johnson A."/>
            <person name="Liu J."/>
            <person name="Liyanage D."/>
            <person name="Lorensuhewa L."/>
            <person name="Robinson T."/>
            <person name="Song A."/>
            <person name="Song B.-B."/>
            <person name="Dinh H."/>
            <person name="Thornton R."/>
            <person name="Coyle M."/>
            <person name="Francisco L."/>
            <person name="Jackson L."/>
            <person name="Javaid M."/>
            <person name="Korchina V."/>
            <person name="Kovar C."/>
            <person name="Mata R."/>
            <person name="Mathew T."/>
            <person name="Ngo R."/>
            <person name="Nguyen L."/>
            <person name="Nguyen N."/>
            <person name="Okwuonu G."/>
            <person name="Ongeri F."/>
            <person name="Pham C."/>
            <person name="Simmons D."/>
            <person name="Wilczek-Boney K."/>
            <person name="Hale W."/>
            <person name="Jakkamsetti A."/>
            <person name="Pham P."/>
            <person name="Ruth R."/>
            <person name="San Lucas F."/>
            <person name="Warren J."/>
            <person name="Zhang J."/>
            <person name="Zhao Z."/>
            <person name="Zhou C."/>
            <person name="Zhu D."/>
            <person name="Lee S."/>
            <person name="Bess C."/>
            <person name="Blankenburg K."/>
            <person name="Forbes L."/>
            <person name="Fu Q."/>
            <person name="Gubbala S."/>
            <person name="Hirani K."/>
            <person name="Jayaseelan J.C."/>
            <person name="Lara F."/>
            <person name="Munidasa M."/>
            <person name="Palculict T."/>
            <person name="Patil S."/>
            <person name="Pu L.-L."/>
            <person name="Saada N."/>
            <person name="Tang L."/>
            <person name="Weissenberger G."/>
            <person name="Zhu Y."/>
            <person name="Hemphill L."/>
            <person name="Shang Y."/>
            <person name="Youmans B."/>
            <person name="Ayvaz T."/>
            <person name="Ross M."/>
            <person name="Santibanez J."/>
            <person name="Aqrawi P."/>
            <person name="Gross S."/>
            <person name="Joshi V."/>
            <person name="Fowler G."/>
            <person name="Nazareth L."/>
            <person name="Reid J."/>
            <person name="Worley K."/>
            <person name="Petrosino J."/>
            <person name="Highlander S."/>
            <person name="Gibbs R."/>
        </authorList>
    </citation>
    <scope>NUCLEOTIDE SEQUENCE [LARGE SCALE GENOMIC DNA]</scope>
    <source>
        <strain evidence="2 3">DSM 10105</strain>
    </source>
</reference>
<sequence>MMNRTYDSHHQHHQGEVMTILTDIIIVLVAIEFGYIFYLETAVPDSERTAGVFGMDINELRRPAMKNAMKNQGVYNLGIGILLLLAVFAFRSKAMVISLLAYIIFVALYGSFTVNKSIILKQGGLAIIALILSIFFLH</sequence>
<evidence type="ECO:0000256" key="1">
    <source>
        <dbReference type="SAM" id="Phobius"/>
    </source>
</evidence>
<feature type="transmembrane region" description="Helical" evidence="1">
    <location>
        <begin position="73"/>
        <end position="90"/>
    </location>
</feature>
<dbReference type="HOGENOM" id="CLU_129819_2_1_11"/>